<protein>
    <submittedName>
        <fullName evidence="2">Uncharacterized protein</fullName>
    </submittedName>
</protein>
<feature type="compositionally biased region" description="Basic and acidic residues" evidence="1">
    <location>
        <begin position="142"/>
        <end position="151"/>
    </location>
</feature>
<dbReference type="EMBL" id="PFWT01000025">
    <property type="protein sequence ID" value="PJA45829.1"/>
    <property type="molecule type" value="Genomic_DNA"/>
</dbReference>
<organism evidence="2 3">
    <name type="scientific">Candidatus Uhrbacteria bacterium CG_4_9_14_3_um_filter_41_35</name>
    <dbReference type="NCBI Taxonomy" id="1975034"/>
    <lineage>
        <taxon>Bacteria</taxon>
        <taxon>Candidatus Uhriibacteriota</taxon>
    </lineage>
</organism>
<feature type="compositionally biased region" description="Low complexity" evidence="1">
    <location>
        <begin position="122"/>
        <end position="135"/>
    </location>
</feature>
<feature type="region of interest" description="Disordered" evidence="1">
    <location>
        <begin position="107"/>
        <end position="151"/>
    </location>
</feature>
<gene>
    <name evidence="2" type="ORF">CO173_04640</name>
</gene>
<comment type="caution">
    <text evidence="2">The sequence shown here is derived from an EMBL/GenBank/DDBJ whole genome shotgun (WGS) entry which is preliminary data.</text>
</comment>
<reference evidence="3" key="1">
    <citation type="submission" date="2017-09" db="EMBL/GenBank/DDBJ databases">
        <title>Depth-based differentiation of microbial function through sediment-hosted aquifers and enrichment of novel symbionts in the deep terrestrial subsurface.</title>
        <authorList>
            <person name="Probst A.J."/>
            <person name="Ladd B."/>
            <person name="Jarett J.K."/>
            <person name="Geller-Mcgrath D.E."/>
            <person name="Sieber C.M.K."/>
            <person name="Emerson J.B."/>
            <person name="Anantharaman K."/>
            <person name="Thomas B.C."/>
            <person name="Malmstrom R."/>
            <person name="Stieglmeier M."/>
            <person name="Klingl A."/>
            <person name="Woyke T."/>
            <person name="Ryan C.M."/>
            <person name="Banfield J.F."/>
        </authorList>
    </citation>
    <scope>NUCLEOTIDE SEQUENCE [LARGE SCALE GENOMIC DNA]</scope>
</reference>
<sequence>MTKIGMDIPATNFPAQRLVALRQALRYDLVGDFAHEVVVTDQGDILAQTVWVHTHTGELVKSPPVSKRDGLVRLADHLAWLQAKVETSAKVAARRAATERHRNSFEFGVVGGGDKRPRRLQGQEGQEVGGVPEDPGLNEGRLLPEERAISG</sequence>
<name>A0A2M7XD77_9BACT</name>
<evidence type="ECO:0000313" key="3">
    <source>
        <dbReference type="Proteomes" id="UP000231263"/>
    </source>
</evidence>
<evidence type="ECO:0000256" key="1">
    <source>
        <dbReference type="SAM" id="MobiDB-lite"/>
    </source>
</evidence>
<proteinExistence type="predicted"/>
<dbReference type="Proteomes" id="UP000231263">
    <property type="component" value="Unassembled WGS sequence"/>
</dbReference>
<accession>A0A2M7XD77</accession>
<evidence type="ECO:0000313" key="2">
    <source>
        <dbReference type="EMBL" id="PJA45829.1"/>
    </source>
</evidence>
<dbReference type="AlphaFoldDB" id="A0A2M7XD77"/>